<evidence type="ECO:0000313" key="2">
    <source>
        <dbReference type="EMBL" id="CAG2159327.1"/>
    </source>
</evidence>
<dbReference type="CDD" id="cd03453">
    <property type="entry name" value="SAV4209_like"/>
    <property type="match status" value="1"/>
</dbReference>
<dbReference type="InterPro" id="IPR003965">
    <property type="entry name" value="Fatty_acid_synthase"/>
</dbReference>
<feature type="domain" description="MaoC-like" evidence="1">
    <location>
        <begin position="20"/>
        <end position="103"/>
    </location>
</feature>
<dbReference type="InterPro" id="IPR029069">
    <property type="entry name" value="HotDog_dom_sf"/>
</dbReference>
<dbReference type="Proteomes" id="UP000672657">
    <property type="component" value="Unassembled WGS sequence"/>
</dbReference>
<dbReference type="Pfam" id="PF01575">
    <property type="entry name" value="MaoC_dehydratas"/>
    <property type="match status" value="1"/>
</dbReference>
<reference evidence="2 3" key="1">
    <citation type="submission" date="2021-03" db="EMBL/GenBank/DDBJ databases">
        <authorList>
            <person name="Peeters C."/>
        </authorList>
    </citation>
    <scope>NUCLEOTIDE SEQUENCE [LARGE SCALE GENOMIC DNA]</scope>
    <source>
        <strain evidence="2 3">LMG 26411</strain>
    </source>
</reference>
<dbReference type="EMBL" id="CAJPVI010000057">
    <property type="protein sequence ID" value="CAG2159327.1"/>
    <property type="molecule type" value="Genomic_DNA"/>
</dbReference>
<name>A0ABM8TSL9_9BURK</name>
<protein>
    <recommendedName>
        <fullName evidence="1">MaoC-like domain-containing protein</fullName>
    </recommendedName>
</protein>
<accession>A0ABM8TSL9</accession>
<dbReference type="SUPFAM" id="SSF54637">
    <property type="entry name" value="Thioesterase/thiol ester dehydrase-isomerase"/>
    <property type="match status" value="1"/>
</dbReference>
<dbReference type="PANTHER" id="PTHR43841:SF3">
    <property type="entry name" value="(3R)-HYDROXYACYL-ACP DEHYDRATASE SUBUNIT HADB"/>
    <property type="match status" value="1"/>
</dbReference>
<dbReference type="PANTHER" id="PTHR43841">
    <property type="entry name" value="3-HYDROXYACYL-THIOESTER DEHYDRATASE HTDX-RELATED"/>
    <property type="match status" value="1"/>
</dbReference>
<proteinExistence type="predicted"/>
<sequence length="138" mass="14826">MQSNLDQFKAGDAIAALTLAPISRTTLALYAGASGDHNPMHIDIDFARKAGLDDVFAHGMLSCGYVGRLVTDWAGPDRLRALSVRFTGITHVHDQPHLSGKVIERFEQDGETRLRVEVACANQKGEVKISGEAVVAVA</sequence>
<gene>
    <name evidence="2" type="ORF">LMG26411_06617</name>
</gene>
<dbReference type="Gene3D" id="3.10.129.10">
    <property type="entry name" value="Hotdog Thioesterase"/>
    <property type="match status" value="1"/>
</dbReference>
<dbReference type="RefSeq" id="WP_211957437.1">
    <property type="nucleotide sequence ID" value="NZ_CAJPVI010000057.1"/>
</dbReference>
<comment type="caution">
    <text evidence="2">The sequence shown here is derived from an EMBL/GenBank/DDBJ whole genome shotgun (WGS) entry which is preliminary data.</text>
</comment>
<organism evidence="2 3">
    <name type="scientific">Cupriavidus numazuensis</name>
    <dbReference type="NCBI Taxonomy" id="221992"/>
    <lineage>
        <taxon>Bacteria</taxon>
        <taxon>Pseudomonadati</taxon>
        <taxon>Pseudomonadota</taxon>
        <taxon>Betaproteobacteria</taxon>
        <taxon>Burkholderiales</taxon>
        <taxon>Burkholderiaceae</taxon>
        <taxon>Cupriavidus</taxon>
    </lineage>
</organism>
<dbReference type="PRINTS" id="PR01483">
    <property type="entry name" value="FASYNTHASE"/>
</dbReference>
<keyword evidence="3" id="KW-1185">Reference proteome</keyword>
<evidence type="ECO:0000313" key="3">
    <source>
        <dbReference type="Proteomes" id="UP000672657"/>
    </source>
</evidence>
<evidence type="ECO:0000259" key="1">
    <source>
        <dbReference type="Pfam" id="PF01575"/>
    </source>
</evidence>
<dbReference type="InterPro" id="IPR002539">
    <property type="entry name" value="MaoC-like_dom"/>
</dbReference>